<feature type="signal peptide" evidence="2">
    <location>
        <begin position="1"/>
        <end position="19"/>
    </location>
</feature>
<dbReference type="VEuPathDB" id="AmoebaDB:DDB_G0282991"/>
<comment type="similarity">
    <text evidence="1">Belongs to the peptidase C1 family.</text>
</comment>
<dbReference type="Proteomes" id="UP000002195">
    <property type="component" value="Unassembled WGS sequence"/>
</dbReference>
<evidence type="ECO:0000259" key="3">
    <source>
        <dbReference type="SMART" id="SM00645"/>
    </source>
</evidence>
<dbReference type="EMBL" id="AAFI02000049">
    <property type="protein sequence ID" value="EAL65939.1"/>
    <property type="molecule type" value="Genomic_DNA"/>
</dbReference>
<dbReference type="SMART" id="SM00848">
    <property type="entry name" value="Inhibitor_I29"/>
    <property type="match status" value="1"/>
</dbReference>
<dbReference type="InterPro" id="IPR039417">
    <property type="entry name" value="Peptidase_C1A_papain-like"/>
</dbReference>
<dbReference type="GeneID" id="8623870"/>
<evidence type="ECO:0000313" key="5">
    <source>
        <dbReference type="EMBL" id="EAL65939.1"/>
    </source>
</evidence>
<reference evidence="5 6" key="1">
    <citation type="journal article" date="2005" name="Nature">
        <title>The genome of the social amoeba Dictyostelium discoideum.</title>
        <authorList>
            <consortium name="The Dictyostelium discoideum Sequencing Consortium"/>
            <person name="Eichinger L."/>
            <person name="Pachebat J.A."/>
            <person name="Glockner G."/>
            <person name="Rajandream M.A."/>
            <person name="Sucgang R."/>
            <person name="Berriman M."/>
            <person name="Song J."/>
            <person name="Olsen R."/>
            <person name="Szafranski K."/>
            <person name="Xu Q."/>
            <person name="Tunggal B."/>
            <person name="Kummerfeld S."/>
            <person name="Madera M."/>
            <person name="Konfortov B.A."/>
            <person name="Rivero F."/>
            <person name="Bankier A.T."/>
            <person name="Lehmann R."/>
            <person name="Hamlin N."/>
            <person name="Davies R."/>
            <person name="Gaudet P."/>
            <person name="Fey P."/>
            <person name="Pilcher K."/>
            <person name="Chen G."/>
            <person name="Saunders D."/>
            <person name="Sodergren E."/>
            <person name="Davis P."/>
            <person name="Kerhornou A."/>
            <person name="Nie X."/>
            <person name="Hall N."/>
            <person name="Anjard C."/>
            <person name="Hemphill L."/>
            <person name="Bason N."/>
            <person name="Farbrother P."/>
            <person name="Desany B."/>
            <person name="Just E."/>
            <person name="Morio T."/>
            <person name="Rost R."/>
            <person name="Churcher C."/>
            <person name="Cooper J."/>
            <person name="Haydock S."/>
            <person name="van Driessche N."/>
            <person name="Cronin A."/>
            <person name="Goodhead I."/>
            <person name="Muzny D."/>
            <person name="Mourier T."/>
            <person name="Pain A."/>
            <person name="Lu M."/>
            <person name="Harper D."/>
            <person name="Lindsay R."/>
            <person name="Hauser H."/>
            <person name="James K."/>
            <person name="Quiles M."/>
            <person name="Madan Babu M."/>
            <person name="Saito T."/>
            <person name="Buchrieser C."/>
            <person name="Wardroper A."/>
            <person name="Felder M."/>
            <person name="Thangavelu M."/>
            <person name="Johnson D."/>
            <person name="Knights A."/>
            <person name="Loulseged H."/>
            <person name="Mungall K."/>
            <person name="Oliver K."/>
            <person name="Price C."/>
            <person name="Quail M.A."/>
            <person name="Urushihara H."/>
            <person name="Hernandez J."/>
            <person name="Rabbinowitsch E."/>
            <person name="Steffen D."/>
            <person name="Sanders M."/>
            <person name="Ma J."/>
            <person name="Kohara Y."/>
            <person name="Sharp S."/>
            <person name="Simmonds M."/>
            <person name="Spiegler S."/>
            <person name="Tivey A."/>
            <person name="Sugano S."/>
            <person name="White B."/>
            <person name="Walker D."/>
            <person name="Woodward J."/>
            <person name="Winckler T."/>
            <person name="Tanaka Y."/>
            <person name="Shaulsky G."/>
            <person name="Schleicher M."/>
            <person name="Weinstock G."/>
            <person name="Rosenthal A."/>
            <person name="Cox E.C."/>
            <person name="Chisholm R.L."/>
            <person name="Gibbs R."/>
            <person name="Loomis W.F."/>
            <person name="Platzer M."/>
            <person name="Kay R.R."/>
            <person name="Williams J."/>
            <person name="Dear P.H."/>
            <person name="Noegel A.A."/>
            <person name="Barrell B."/>
            <person name="Kuspa A."/>
        </authorList>
    </citation>
    <scope>NUCLEOTIDE SEQUENCE [LARGE SCALE GENOMIC DNA]</scope>
    <source>
        <strain evidence="5 6">AX4</strain>
    </source>
</reference>
<dbReference type="Gene3D" id="3.90.70.10">
    <property type="entry name" value="Cysteine proteinases"/>
    <property type="match status" value="1"/>
</dbReference>
<dbReference type="RefSeq" id="XP_639299.1">
    <property type="nucleotide sequence ID" value="XM_634207.1"/>
</dbReference>
<evidence type="ECO:0000313" key="6">
    <source>
        <dbReference type="Proteomes" id="UP000002195"/>
    </source>
</evidence>
<dbReference type="OMA" id="DNMAEIV"/>
<accession>Q54RQ2</accession>
<dbReference type="GO" id="GO:0008656">
    <property type="term" value="F:cysteine-type endopeptidase activator activity involved in apoptotic process"/>
    <property type="evidence" value="ECO:0000318"/>
    <property type="project" value="GO_Central"/>
</dbReference>
<dbReference type="InterPro" id="IPR038765">
    <property type="entry name" value="Papain-like_cys_pep_sf"/>
</dbReference>
<dbReference type="Reactome" id="R-DDI-2132295">
    <property type="pathway name" value="MHC class II antigen presentation"/>
</dbReference>
<feature type="chain" id="PRO_5018786103" evidence="2">
    <location>
        <begin position="20"/>
        <end position="339"/>
    </location>
</feature>
<dbReference type="InterPro" id="IPR000668">
    <property type="entry name" value="Peptidase_C1A_C"/>
</dbReference>
<evidence type="ECO:0000256" key="2">
    <source>
        <dbReference type="SAM" id="SignalP"/>
    </source>
</evidence>
<dbReference type="eggNOG" id="KOG1543">
    <property type="taxonomic scope" value="Eukaryota"/>
</dbReference>
<feature type="domain" description="Cathepsin propeptide inhibitor" evidence="4">
    <location>
        <begin position="27"/>
        <end position="82"/>
    </location>
</feature>
<keyword evidence="2" id="KW-0732">Signal</keyword>
<dbReference type="AlphaFoldDB" id="Q54RQ2"/>
<dbReference type="Reactome" id="R-DDI-1474228">
    <property type="pathway name" value="Degradation of the extracellular matrix"/>
</dbReference>
<evidence type="ECO:0000256" key="1">
    <source>
        <dbReference type="ARBA" id="ARBA00008455"/>
    </source>
</evidence>
<feature type="domain" description="Peptidase C1A papain C-terminal" evidence="3">
    <location>
        <begin position="116"/>
        <end position="339"/>
    </location>
</feature>
<dbReference type="GO" id="GO:0004197">
    <property type="term" value="F:cysteine-type endopeptidase activity"/>
    <property type="evidence" value="ECO:0000318"/>
    <property type="project" value="GO_Central"/>
</dbReference>
<dbReference type="CDD" id="cd02248">
    <property type="entry name" value="Peptidase_C1A"/>
    <property type="match status" value="1"/>
</dbReference>
<comment type="caution">
    <text evidence="5">The sequence shown here is derived from an EMBL/GenBank/DDBJ whole genome shotgun (WGS) entry which is preliminary data.</text>
</comment>
<dbReference type="GO" id="GO:0006955">
    <property type="term" value="P:immune response"/>
    <property type="evidence" value="ECO:0000318"/>
    <property type="project" value="GO_Central"/>
</dbReference>
<organism evidence="5 6">
    <name type="scientific">Dictyostelium discoideum</name>
    <name type="common">Social amoeba</name>
    <dbReference type="NCBI Taxonomy" id="44689"/>
    <lineage>
        <taxon>Eukaryota</taxon>
        <taxon>Amoebozoa</taxon>
        <taxon>Evosea</taxon>
        <taxon>Eumycetozoa</taxon>
        <taxon>Dictyostelia</taxon>
        <taxon>Dictyosteliales</taxon>
        <taxon>Dictyosteliaceae</taxon>
        <taxon>Dictyostelium</taxon>
    </lineage>
</organism>
<dbReference type="PhylomeDB" id="Q54RQ2"/>
<dbReference type="FunCoup" id="Q54RQ2">
    <property type="interactions" value="18"/>
</dbReference>
<dbReference type="FunFam" id="3.90.70.10:FF:000411">
    <property type="entry name" value="Uncharacterized protein"/>
    <property type="match status" value="1"/>
</dbReference>
<dbReference type="PANTHER" id="PTHR12411">
    <property type="entry name" value="CYSTEINE PROTEASE FAMILY C1-RELATED"/>
    <property type="match status" value="1"/>
</dbReference>
<dbReference type="InParanoid" id="Q54RQ2"/>
<dbReference type="Pfam" id="PF08246">
    <property type="entry name" value="Inhibitor_I29"/>
    <property type="match status" value="1"/>
</dbReference>
<dbReference type="GO" id="GO:0005615">
    <property type="term" value="C:extracellular space"/>
    <property type="evidence" value="ECO:0000318"/>
    <property type="project" value="GO_Central"/>
</dbReference>
<dbReference type="SUPFAM" id="SSF54001">
    <property type="entry name" value="Cysteine proteinases"/>
    <property type="match status" value="1"/>
</dbReference>
<proteinExistence type="inferred from homology"/>
<keyword evidence="6" id="KW-1185">Reference proteome</keyword>
<dbReference type="HOGENOM" id="CLU_012184_1_2_1"/>
<evidence type="ECO:0000259" key="4">
    <source>
        <dbReference type="SMART" id="SM00848"/>
    </source>
</evidence>
<dbReference type="SMR" id="Q54RQ2"/>
<dbReference type="KEGG" id="ddi:DDB_G0282991"/>
<dbReference type="GO" id="GO:0051603">
    <property type="term" value="P:proteolysis involved in protein catabolic process"/>
    <property type="evidence" value="ECO:0000318"/>
    <property type="project" value="GO_Central"/>
</dbReference>
<dbReference type="GO" id="GO:2001235">
    <property type="term" value="P:positive regulation of apoptotic signaling pathway"/>
    <property type="evidence" value="ECO:0000318"/>
    <property type="project" value="GO_Central"/>
</dbReference>
<sequence length="339" mass="38975">MKLLILLIILIINLKLYLCNLEIENLFIEWTNKYNKIYSNKEFYMRFNNFKKNKEYVDQWNEKQLETILELNFFADLSRNEYINNYLASFIDISNIEQKNTKYEGNLKNNFNNSIKSIDWRNFDAVTPVKNQGLCSGAGYSFSAIGVIESSHFIKNKELITLSEQNIIDCTTDMGNNGCMGGLALIAFDYIIKQKGIDSEFNYPYEGYLIEPYEGRGRCRYNSFYSKASISSYIEIERFNENELTQSLIKSPVSVMIDASQLSFMLYKSGVYKDPSCSSTILNHGILNIGFGVTPENGNEYYILKNSFGSKWGMKGYIYLSRNFNNHCGISSVGISVVI</sequence>
<dbReference type="PaxDb" id="44689-DDB0185304"/>
<name>Q54RQ2_DICDI</name>
<dbReference type="InterPro" id="IPR013201">
    <property type="entry name" value="Prot_inhib_I29"/>
</dbReference>
<dbReference type="SMART" id="SM00645">
    <property type="entry name" value="Pept_C1"/>
    <property type="match status" value="1"/>
</dbReference>
<protein>
    <submittedName>
        <fullName evidence="5">Uncharacterized protein</fullName>
    </submittedName>
</protein>
<dbReference type="Pfam" id="PF00112">
    <property type="entry name" value="Peptidase_C1"/>
    <property type="match status" value="1"/>
</dbReference>
<dbReference type="InterPro" id="IPR013128">
    <property type="entry name" value="Peptidase_C1A"/>
</dbReference>
<dbReference type="STRING" id="44689.Q54RQ2"/>
<gene>
    <name evidence="5" type="ORF">DDB_G0282991</name>
</gene>
<dbReference type="dictyBase" id="DDB_G0282991"/>
<dbReference type="Reactome" id="R-DDI-6798695">
    <property type="pathway name" value="Neutrophil degranulation"/>
</dbReference>
<dbReference type="GO" id="GO:0005764">
    <property type="term" value="C:lysosome"/>
    <property type="evidence" value="ECO:0000318"/>
    <property type="project" value="GO_Central"/>
</dbReference>